<accession>A0A955ED50</accession>
<reference evidence="2" key="1">
    <citation type="submission" date="2020-04" db="EMBL/GenBank/DDBJ databases">
        <authorList>
            <person name="Zhang T."/>
        </authorList>
    </citation>
    <scope>NUCLEOTIDE SEQUENCE</scope>
    <source>
        <strain evidence="2">HKST-UBA79</strain>
    </source>
</reference>
<evidence type="ECO:0000313" key="2">
    <source>
        <dbReference type="EMBL" id="MCA9308381.1"/>
    </source>
</evidence>
<dbReference type="AlphaFoldDB" id="A0A955ED50"/>
<name>A0A955ED50_UNCKA</name>
<evidence type="ECO:0000256" key="1">
    <source>
        <dbReference type="SAM" id="Phobius"/>
    </source>
</evidence>
<dbReference type="Proteomes" id="UP000740557">
    <property type="component" value="Unassembled WGS sequence"/>
</dbReference>
<keyword evidence="1" id="KW-0812">Transmembrane</keyword>
<keyword evidence="1" id="KW-1133">Transmembrane helix</keyword>
<evidence type="ECO:0000313" key="3">
    <source>
        <dbReference type="Proteomes" id="UP000740557"/>
    </source>
</evidence>
<protein>
    <submittedName>
        <fullName evidence="2">Uncharacterized protein</fullName>
    </submittedName>
</protein>
<comment type="caution">
    <text evidence="2">The sequence shown here is derived from an EMBL/GenBank/DDBJ whole genome shotgun (WGS) entry which is preliminary data.</text>
</comment>
<proteinExistence type="predicted"/>
<keyword evidence="1" id="KW-0472">Membrane</keyword>
<dbReference type="EMBL" id="JAGQNX010000075">
    <property type="protein sequence ID" value="MCA9308381.1"/>
    <property type="molecule type" value="Genomic_DNA"/>
</dbReference>
<organism evidence="2 3">
    <name type="scientific">candidate division WWE3 bacterium</name>
    <dbReference type="NCBI Taxonomy" id="2053526"/>
    <lineage>
        <taxon>Bacteria</taxon>
        <taxon>Katanobacteria</taxon>
    </lineage>
</organism>
<sequence>MHKLSIKNSYSNGQVLPLVLIVLTIILGAAAYIASQSIKTSRRTSSSDTSSRALAAAEGGAEKVLVTPIEKLEEVIASGECTTSLFEADLNAHTPPEVCYTDFSGVSAEDNIDAESIMAIERLGTSSEHRFRVPQGEVREVRLTGTTGALAVCWSSNTVTVATDNDVDSILLYSLYSGSSIDKAVVGCGSSCSSHASQISTQNSIYPDTSTTYKDSAGNFYALCFDVNASGIVGGLRIQSVGADSEVGVFVTDTSTLPSQGFKITSLGKLQDTKTNETITRKIVVERSYPYLPGMFDYAMYSNNGTFEGAEPL</sequence>
<gene>
    <name evidence="2" type="ORF">KC980_02630</name>
</gene>
<feature type="transmembrane region" description="Helical" evidence="1">
    <location>
        <begin position="15"/>
        <end position="34"/>
    </location>
</feature>
<reference evidence="2" key="2">
    <citation type="journal article" date="2021" name="Microbiome">
        <title>Successional dynamics and alternative stable states in a saline activated sludge microbial community over 9 years.</title>
        <authorList>
            <person name="Wang Y."/>
            <person name="Ye J."/>
            <person name="Ju F."/>
            <person name="Liu L."/>
            <person name="Boyd J.A."/>
            <person name="Deng Y."/>
            <person name="Parks D.H."/>
            <person name="Jiang X."/>
            <person name="Yin X."/>
            <person name="Woodcroft B.J."/>
            <person name="Tyson G.W."/>
            <person name="Hugenholtz P."/>
            <person name="Polz M.F."/>
            <person name="Zhang T."/>
        </authorList>
    </citation>
    <scope>NUCLEOTIDE SEQUENCE</scope>
    <source>
        <strain evidence="2">HKST-UBA79</strain>
    </source>
</reference>